<reference evidence="2" key="1">
    <citation type="submission" date="2020-10" db="EMBL/GenBank/DDBJ databases">
        <title>Ca. Dormibacterota MAGs.</title>
        <authorList>
            <person name="Montgomery K."/>
        </authorList>
    </citation>
    <scope>NUCLEOTIDE SEQUENCE [LARGE SCALE GENOMIC DNA]</scope>
    <source>
        <strain evidence="2">SC8812_S17_10</strain>
    </source>
</reference>
<protein>
    <submittedName>
        <fullName evidence="2">Hydantoinase B/oxoprolinase family protein</fullName>
    </submittedName>
</protein>
<sequence length="582" mass="62269">MAESLDAFTLEIIKDKLAAAADEMGVVLARTSMSPIVYEVLDYACGVTDAQAQVVAQTNGLTLFTGTFGPQVQSVIKKFGLAGMRAGDVYMTNDPYQGGTHNCDVCLVAPVFHGGAVVGFAVSITHWIEIGGAVPGSIPPDATEIYQEGLQFPCLRLQRDGEMSAAIVDMIEANVRLPQLALGDLNAGTAAIRIGGQRMLEICDRYGAAALRQAGESILEQGERLALMELEKIPEGVYEAEDFIDGDGISEEPIPIRVRVTVRDLTLVADFEGCAAQARGPIKCSWGALHSACKTVFRAITDPGARHNDGHFRPFRVLIPPGTVFSAQRPAPVGWYYEGSAFATEVLWKALASVVPERLGAGSYASLCASYLVGNDARTGGLFVLAEPNDGGWGASRELDGESGLIATTDGDTYNFPVEVAEARFPVVVERYELNTEDRGGAGRRRGGLGLVREYRVVDPAGAVGFGSMGGWQRRPWGLAGGQAGTNNYLEYVLGGRRERYGRVARVELACGDRVRIVTGSGGGYGDPREREPERVEADVRDGYVGVDEARDVYGIAVDPQSLAVDQDETARLRNQQPSVPS</sequence>
<proteinExistence type="predicted"/>
<evidence type="ECO:0000313" key="2">
    <source>
        <dbReference type="EMBL" id="MBJ7599007.1"/>
    </source>
</evidence>
<keyword evidence="3" id="KW-1185">Reference proteome</keyword>
<dbReference type="Proteomes" id="UP000612893">
    <property type="component" value="Unassembled WGS sequence"/>
</dbReference>
<dbReference type="InterPro" id="IPR045079">
    <property type="entry name" value="Oxoprolinase-like"/>
</dbReference>
<feature type="domain" description="Hydantoinase B/oxoprolinase" evidence="1">
    <location>
        <begin position="6"/>
        <end position="528"/>
    </location>
</feature>
<dbReference type="EMBL" id="JAEKNR010000136">
    <property type="protein sequence ID" value="MBJ7599007.1"/>
    <property type="molecule type" value="Genomic_DNA"/>
</dbReference>
<name>A0A934K1Y6_9BACT</name>
<dbReference type="Pfam" id="PF02538">
    <property type="entry name" value="Hydantoinase_B"/>
    <property type="match status" value="1"/>
</dbReference>
<evidence type="ECO:0000259" key="1">
    <source>
        <dbReference type="Pfam" id="PF02538"/>
    </source>
</evidence>
<organism evidence="2 3">
    <name type="scientific">Candidatus Nephthysia bennettiae</name>
    <dbReference type="NCBI Taxonomy" id="3127016"/>
    <lineage>
        <taxon>Bacteria</taxon>
        <taxon>Bacillati</taxon>
        <taxon>Candidatus Dormiibacterota</taxon>
        <taxon>Candidatus Dormibacteria</taxon>
        <taxon>Candidatus Dormibacterales</taxon>
        <taxon>Candidatus Dormibacteraceae</taxon>
        <taxon>Candidatus Nephthysia</taxon>
    </lineage>
</organism>
<dbReference type="AlphaFoldDB" id="A0A934K1Y6"/>
<dbReference type="InterPro" id="IPR003692">
    <property type="entry name" value="Hydantoinase_B"/>
</dbReference>
<dbReference type="GO" id="GO:0017168">
    <property type="term" value="F:5-oxoprolinase (ATP-hydrolyzing) activity"/>
    <property type="evidence" value="ECO:0007669"/>
    <property type="project" value="TreeGrafter"/>
</dbReference>
<dbReference type="PANTHER" id="PTHR11365:SF23">
    <property type="entry name" value="HYPOTHETICAL 5-OXOPROLINASE (EUROFUNG)-RELATED"/>
    <property type="match status" value="1"/>
</dbReference>
<dbReference type="GO" id="GO:0005829">
    <property type="term" value="C:cytosol"/>
    <property type="evidence" value="ECO:0007669"/>
    <property type="project" value="TreeGrafter"/>
</dbReference>
<gene>
    <name evidence="2" type="ORF">JF922_13105</name>
</gene>
<dbReference type="RefSeq" id="WP_338202322.1">
    <property type="nucleotide sequence ID" value="NZ_JAEKNR010000136.1"/>
</dbReference>
<dbReference type="PANTHER" id="PTHR11365">
    <property type="entry name" value="5-OXOPROLINASE RELATED"/>
    <property type="match status" value="1"/>
</dbReference>
<comment type="caution">
    <text evidence="2">The sequence shown here is derived from an EMBL/GenBank/DDBJ whole genome shotgun (WGS) entry which is preliminary data.</text>
</comment>
<dbReference type="GO" id="GO:0006749">
    <property type="term" value="P:glutathione metabolic process"/>
    <property type="evidence" value="ECO:0007669"/>
    <property type="project" value="TreeGrafter"/>
</dbReference>
<accession>A0A934K1Y6</accession>
<evidence type="ECO:0000313" key="3">
    <source>
        <dbReference type="Proteomes" id="UP000612893"/>
    </source>
</evidence>